<proteinExistence type="predicted"/>
<evidence type="ECO:0000313" key="2">
    <source>
        <dbReference type="Proteomes" id="UP000236291"/>
    </source>
</evidence>
<feature type="non-terminal residue" evidence="1">
    <location>
        <position position="1"/>
    </location>
</feature>
<reference evidence="1 2" key="2">
    <citation type="journal article" date="2017" name="Front. Plant Sci.">
        <title>Gene Classification and Mining of Molecular Markers Useful in Red Clover (Trifolium pratense) Breeding.</title>
        <authorList>
            <person name="Istvanek J."/>
            <person name="Dluhosova J."/>
            <person name="Dluhos P."/>
            <person name="Patkova L."/>
            <person name="Nedelnik J."/>
            <person name="Repkova J."/>
        </authorList>
    </citation>
    <scope>NUCLEOTIDE SEQUENCE [LARGE SCALE GENOMIC DNA]</scope>
    <source>
        <strain evidence="2">cv. Tatra</strain>
        <tissue evidence="1">Young leaves</tissue>
    </source>
</reference>
<accession>A0A2K3KKG6</accession>
<name>A0A2K3KKG6_TRIPR</name>
<comment type="caution">
    <text evidence="1">The sequence shown here is derived from an EMBL/GenBank/DDBJ whole genome shotgun (WGS) entry which is preliminary data.</text>
</comment>
<evidence type="ECO:0000313" key="1">
    <source>
        <dbReference type="EMBL" id="PNX66766.1"/>
    </source>
</evidence>
<gene>
    <name evidence="1" type="ORF">L195_g063205</name>
</gene>
<reference evidence="1 2" key="1">
    <citation type="journal article" date="2014" name="Am. J. Bot.">
        <title>Genome assembly and annotation for red clover (Trifolium pratense; Fabaceae).</title>
        <authorList>
            <person name="Istvanek J."/>
            <person name="Jaros M."/>
            <person name="Krenek A."/>
            <person name="Repkova J."/>
        </authorList>
    </citation>
    <scope>NUCLEOTIDE SEQUENCE [LARGE SCALE GENOMIC DNA]</scope>
    <source>
        <strain evidence="2">cv. Tatra</strain>
        <tissue evidence="1">Young leaves</tissue>
    </source>
</reference>
<organism evidence="1 2">
    <name type="scientific">Trifolium pratense</name>
    <name type="common">Red clover</name>
    <dbReference type="NCBI Taxonomy" id="57577"/>
    <lineage>
        <taxon>Eukaryota</taxon>
        <taxon>Viridiplantae</taxon>
        <taxon>Streptophyta</taxon>
        <taxon>Embryophyta</taxon>
        <taxon>Tracheophyta</taxon>
        <taxon>Spermatophyta</taxon>
        <taxon>Magnoliopsida</taxon>
        <taxon>eudicotyledons</taxon>
        <taxon>Gunneridae</taxon>
        <taxon>Pentapetalae</taxon>
        <taxon>rosids</taxon>
        <taxon>fabids</taxon>
        <taxon>Fabales</taxon>
        <taxon>Fabaceae</taxon>
        <taxon>Papilionoideae</taxon>
        <taxon>50 kb inversion clade</taxon>
        <taxon>NPAAA clade</taxon>
        <taxon>Hologalegina</taxon>
        <taxon>IRL clade</taxon>
        <taxon>Trifolieae</taxon>
        <taxon>Trifolium</taxon>
    </lineage>
</organism>
<dbReference type="AlphaFoldDB" id="A0A2K3KKG6"/>
<protein>
    <submittedName>
        <fullName evidence="1">Uncharacterized protein</fullName>
    </submittedName>
</protein>
<sequence length="36" mass="3990">EHDQSLVGSVVIGAELDRENRGSIHRNCDRERAGIT</sequence>
<dbReference type="Proteomes" id="UP000236291">
    <property type="component" value="Unassembled WGS sequence"/>
</dbReference>
<dbReference type="EMBL" id="ASHM01198435">
    <property type="protein sequence ID" value="PNX66766.1"/>
    <property type="molecule type" value="Genomic_DNA"/>
</dbReference>